<reference evidence="2 3" key="1">
    <citation type="submission" date="2018-06" db="EMBL/GenBank/DDBJ databases">
        <authorList>
            <consortium name="Pathogen Informatics"/>
            <person name="Doyle S."/>
        </authorList>
    </citation>
    <scope>NUCLEOTIDE SEQUENCE [LARGE SCALE GENOMIC DNA]</scope>
    <source>
        <strain evidence="2 3">NCTC12195</strain>
    </source>
</reference>
<protein>
    <submittedName>
        <fullName evidence="2">MmgE/PrpD family</fullName>
    </submittedName>
</protein>
<dbReference type="PANTHER" id="PTHR16943">
    <property type="entry name" value="2-METHYLCITRATE DEHYDRATASE-RELATED"/>
    <property type="match status" value="1"/>
</dbReference>
<name>A0A380FAV9_STAGA</name>
<dbReference type="PANTHER" id="PTHR16943:SF8">
    <property type="entry name" value="2-METHYLCITRATE DEHYDRATASE"/>
    <property type="match status" value="1"/>
</dbReference>
<sequence>MLIQDYGLKKYPCCSANYHAIDAVMALQSKFNIEIDNIEQINVTFPSQGDAALKYTRPINGLEGRFSVEYVIATLLINNRLTMEDFF</sequence>
<dbReference type="Proteomes" id="UP000255277">
    <property type="component" value="Unassembled WGS sequence"/>
</dbReference>
<organism evidence="2 3">
    <name type="scientific">Staphylococcus gallinarum</name>
    <dbReference type="NCBI Taxonomy" id="1293"/>
    <lineage>
        <taxon>Bacteria</taxon>
        <taxon>Bacillati</taxon>
        <taxon>Bacillota</taxon>
        <taxon>Bacilli</taxon>
        <taxon>Bacillales</taxon>
        <taxon>Staphylococcaceae</taxon>
        <taxon>Staphylococcus</taxon>
    </lineage>
</organism>
<dbReference type="Pfam" id="PF19305">
    <property type="entry name" value="MmgE_PrpD_C"/>
    <property type="match status" value="1"/>
</dbReference>
<evidence type="ECO:0000313" key="2">
    <source>
        <dbReference type="EMBL" id="SUM30621.1"/>
    </source>
</evidence>
<dbReference type="InterPro" id="IPR042188">
    <property type="entry name" value="MmgE/PrpD_sf_2"/>
</dbReference>
<dbReference type="SUPFAM" id="SSF103378">
    <property type="entry name" value="2-methylcitrate dehydratase PrpD"/>
    <property type="match status" value="1"/>
</dbReference>
<feature type="domain" description="MmgE/PrpD C-terminal" evidence="1">
    <location>
        <begin position="11"/>
        <end position="86"/>
    </location>
</feature>
<dbReference type="Gene3D" id="3.30.1330.120">
    <property type="entry name" value="2-methylcitrate dehydratase PrpD"/>
    <property type="match status" value="1"/>
</dbReference>
<dbReference type="GO" id="GO:0016829">
    <property type="term" value="F:lyase activity"/>
    <property type="evidence" value="ECO:0007669"/>
    <property type="project" value="InterPro"/>
</dbReference>
<dbReference type="EMBL" id="UHDK01000001">
    <property type="protein sequence ID" value="SUM30621.1"/>
    <property type="molecule type" value="Genomic_DNA"/>
</dbReference>
<accession>A0A380FAV9</accession>
<evidence type="ECO:0000259" key="1">
    <source>
        <dbReference type="Pfam" id="PF19305"/>
    </source>
</evidence>
<gene>
    <name evidence="2" type="ORF">NCTC12195_00020</name>
</gene>
<dbReference type="InterPro" id="IPR036148">
    <property type="entry name" value="MmgE/PrpD_sf"/>
</dbReference>
<proteinExistence type="predicted"/>
<dbReference type="InterPro" id="IPR005656">
    <property type="entry name" value="MmgE_PrpD"/>
</dbReference>
<dbReference type="InterPro" id="IPR045337">
    <property type="entry name" value="MmgE_PrpD_C"/>
</dbReference>
<evidence type="ECO:0000313" key="3">
    <source>
        <dbReference type="Proteomes" id="UP000255277"/>
    </source>
</evidence>
<dbReference type="AlphaFoldDB" id="A0A380FAV9"/>